<keyword evidence="2 8" id="KW-0963">Cytoplasm</keyword>
<dbReference type="OrthoDB" id="9807403at2"/>
<dbReference type="InterPro" id="IPR011063">
    <property type="entry name" value="TilS/TtcA_N"/>
</dbReference>
<dbReference type="AlphaFoldDB" id="A0A504IVY5"/>
<dbReference type="SUPFAM" id="SSF52402">
    <property type="entry name" value="Adenine nucleotide alpha hydrolases-like"/>
    <property type="match status" value="1"/>
</dbReference>
<evidence type="ECO:0000256" key="6">
    <source>
        <dbReference type="ARBA" id="ARBA00022840"/>
    </source>
</evidence>
<dbReference type="InterPro" id="IPR012094">
    <property type="entry name" value="tRNA_Ile_lys_synt"/>
</dbReference>
<dbReference type="CDD" id="cd01992">
    <property type="entry name" value="TilS_N"/>
    <property type="match status" value="1"/>
</dbReference>
<protein>
    <recommendedName>
        <fullName evidence="8">tRNA(Ile)-lysidine synthase</fullName>
        <ecNumber evidence="8">6.3.4.19</ecNumber>
    </recommendedName>
    <alternativeName>
        <fullName evidence="8">tRNA(Ile)-2-lysyl-cytidine synthase</fullName>
    </alternativeName>
    <alternativeName>
        <fullName evidence="8">tRNA(Ile)-lysidine synthetase</fullName>
    </alternativeName>
</protein>
<dbReference type="InterPro" id="IPR014729">
    <property type="entry name" value="Rossmann-like_a/b/a_fold"/>
</dbReference>
<dbReference type="GO" id="GO:0032267">
    <property type="term" value="F:tRNA(Ile)-lysidine synthase activity"/>
    <property type="evidence" value="ECO:0007669"/>
    <property type="project" value="UniProtKB-EC"/>
</dbReference>
<sequence>MQNTFLHEFKNHINDRFSFLLRSKLLIACSGGLDSVVLAKLCNLLGLKFSIAHCNFNLRGKESDEDEAFVAQLAYDLDVSFHKIHFDTKKYAEEQKVSIQMAARTLRYDWFKKLHTDSGFDFILTAHHADDNLETFLINLSRGTGIEGLVGIPEVNDIFIRPLLLFSRDQILDYATHNNLVWREDSSNSDTKYLRNKIRHKVVPDLKTLSPQFLSNFKTTIGNLKQTNEFVKSQVKRIKNEILQNIDDDTLKIPIHKLREYGHPKTCLYFLLNEYGFKAWNDVEHMLTAQSGKQIFSETHRLVKDRDYLLITKVKAETTNRDYNIPEAECMLMIPSGTLKIKPIEEVGEKDLKTIYVDKEKLKYPLTVRKWKEGDYFYPFGMKGKKKLSKYFKDEKLSLLAKERIWLLCSGKDIVWIINYRADNRFKIMPQTKQVLKITIT</sequence>
<feature type="binding site" evidence="8">
    <location>
        <begin position="30"/>
        <end position="35"/>
    </location>
    <ligand>
        <name>ATP</name>
        <dbReference type="ChEBI" id="CHEBI:30616"/>
    </ligand>
</feature>
<comment type="caution">
    <text evidence="10">The sequence shown here is derived from an EMBL/GenBank/DDBJ whole genome shotgun (WGS) entry which is preliminary data.</text>
</comment>
<dbReference type="EC" id="6.3.4.19" evidence="8"/>
<evidence type="ECO:0000256" key="4">
    <source>
        <dbReference type="ARBA" id="ARBA00022694"/>
    </source>
</evidence>
<evidence type="ECO:0000313" key="10">
    <source>
        <dbReference type="EMBL" id="TPN82174.1"/>
    </source>
</evidence>
<accession>A0A504IVY5</accession>
<evidence type="ECO:0000256" key="7">
    <source>
        <dbReference type="ARBA" id="ARBA00048539"/>
    </source>
</evidence>
<evidence type="ECO:0000256" key="2">
    <source>
        <dbReference type="ARBA" id="ARBA00022490"/>
    </source>
</evidence>
<dbReference type="NCBIfam" id="TIGR02433">
    <property type="entry name" value="lysidine_TilS_C"/>
    <property type="match status" value="1"/>
</dbReference>
<dbReference type="EMBL" id="VFWZ01000009">
    <property type="protein sequence ID" value="TPN82174.1"/>
    <property type="molecule type" value="Genomic_DNA"/>
</dbReference>
<keyword evidence="4 8" id="KW-0819">tRNA processing</keyword>
<evidence type="ECO:0000256" key="3">
    <source>
        <dbReference type="ARBA" id="ARBA00022598"/>
    </source>
</evidence>
<name>A0A504IVY5_9FLAO</name>
<dbReference type="NCBIfam" id="TIGR02432">
    <property type="entry name" value="lysidine_TilS_N"/>
    <property type="match status" value="1"/>
</dbReference>
<dbReference type="PANTHER" id="PTHR43033:SF1">
    <property type="entry name" value="TRNA(ILE)-LYSIDINE SYNTHASE-RELATED"/>
    <property type="match status" value="1"/>
</dbReference>
<dbReference type="SMART" id="SM00977">
    <property type="entry name" value="TilS_C"/>
    <property type="match status" value="1"/>
</dbReference>
<dbReference type="GO" id="GO:0005737">
    <property type="term" value="C:cytoplasm"/>
    <property type="evidence" value="ECO:0007669"/>
    <property type="project" value="UniProtKB-SubCell"/>
</dbReference>
<feature type="domain" description="Lysidine-tRNA(Ile) synthetase C-terminal" evidence="9">
    <location>
        <begin position="366"/>
        <end position="438"/>
    </location>
</feature>
<dbReference type="SUPFAM" id="SSF56037">
    <property type="entry name" value="PheT/TilS domain"/>
    <property type="match status" value="1"/>
</dbReference>
<dbReference type="InterPro" id="IPR012796">
    <property type="entry name" value="Lysidine-tRNA-synth_C"/>
</dbReference>
<comment type="catalytic activity">
    <reaction evidence="7 8">
        <text>cytidine(34) in tRNA(Ile2) + L-lysine + ATP = lysidine(34) in tRNA(Ile2) + AMP + diphosphate + H(+)</text>
        <dbReference type="Rhea" id="RHEA:43744"/>
        <dbReference type="Rhea" id="RHEA-COMP:10625"/>
        <dbReference type="Rhea" id="RHEA-COMP:10670"/>
        <dbReference type="ChEBI" id="CHEBI:15378"/>
        <dbReference type="ChEBI" id="CHEBI:30616"/>
        <dbReference type="ChEBI" id="CHEBI:32551"/>
        <dbReference type="ChEBI" id="CHEBI:33019"/>
        <dbReference type="ChEBI" id="CHEBI:82748"/>
        <dbReference type="ChEBI" id="CHEBI:83665"/>
        <dbReference type="ChEBI" id="CHEBI:456215"/>
        <dbReference type="EC" id="6.3.4.19"/>
    </reaction>
</comment>
<keyword evidence="3 8" id="KW-0436">Ligase</keyword>
<comment type="similarity">
    <text evidence="8">Belongs to the tRNA(Ile)-lysidine synthase family.</text>
</comment>
<evidence type="ECO:0000256" key="8">
    <source>
        <dbReference type="HAMAP-Rule" id="MF_01161"/>
    </source>
</evidence>
<dbReference type="GO" id="GO:0005524">
    <property type="term" value="F:ATP binding"/>
    <property type="evidence" value="ECO:0007669"/>
    <property type="project" value="UniProtKB-UniRule"/>
</dbReference>
<comment type="function">
    <text evidence="8">Ligates lysine onto the cytidine present at position 34 of the AUA codon-specific tRNA(Ile) that contains the anticodon CAU, in an ATP-dependent manner. Cytidine is converted to lysidine, thus changing the amino acid specificity of the tRNA from methionine to isoleucine.</text>
</comment>
<proteinExistence type="inferred from homology"/>
<evidence type="ECO:0000256" key="1">
    <source>
        <dbReference type="ARBA" id="ARBA00004496"/>
    </source>
</evidence>
<comment type="subcellular location">
    <subcellularLocation>
        <location evidence="1 8">Cytoplasm</location>
    </subcellularLocation>
</comment>
<dbReference type="RefSeq" id="WP_140597001.1">
    <property type="nucleotide sequence ID" value="NZ_VFWZ01000009.1"/>
</dbReference>
<organism evidence="10 11">
    <name type="scientific">Aquimarina algicola</name>
    <dbReference type="NCBI Taxonomy" id="2589995"/>
    <lineage>
        <taxon>Bacteria</taxon>
        <taxon>Pseudomonadati</taxon>
        <taxon>Bacteroidota</taxon>
        <taxon>Flavobacteriia</taxon>
        <taxon>Flavobacteriales</taxon>
        <taxon>Flavobacteriaceae</taxon>
        <taxon>Aquimarina</taxon>
    </lineage>
</organism>
<dbReference type="Proteomes" id="UP000315540">
    <property type="component" value="Unassembled WGS sequence"/>
</dbReference>
<dbReference type="Gene3D" id="3.40.50.620">
    <property type="entry name" value="HUPs"/>
    <property type="match status" value="1"/>
</dbReference>
<dbReference type="Pfam" id="PF11734">
    <property type="entry name" value="TilS_C"/>
    <property type="match status" value="1"/>
</dbReference>
<gene>
    <name evidence="8 10" type="primary">tilS</name>
    <name evidence="10" type="ORF">FHK87_22380</name>
</gene>
<keyword evidence="11" id="KW-1185">Reference proteome</keyword>
<comment type="domain">
    <text evidence="8">The N-terminal region contains the highly conserved SGGXDS motif, predicted to be a P-loop motif involved in ATP binding.</text>
</comment>
<dbReference type="Pfam" id="PF01171">
    <property type="entry name" value="ATP_bind_3"/>
    <property type="match status" value="1"/>
</dbReference>
<keyword evidence="6 8" id="KW-0067">ATP-binding</keyword>
<evidence type="ECO:0000259" key="9">
    <source>
        <dbReference type="SMART" id="SM00977"/>
    </source>
</evidence>
<dbReference type="PANTHER" id="PTHR43033">
    <property type="entry name" value="TRNA(ILE)-LYSIDINE SYNTHASE-RELATED"/>
    <property type="match status" value="1"/>
</dbReference>
<keyword evidence="5 8" id="KW-0547">Nucleotide-binding</keyword>
<dbReference type="GO" id="GO:0006400">
    <property type="term" value="P:tRNA modification"/>
    <property type="evidence" value="ECO:0007669"/>
    <property type="project" value="UniProtKB-UniRule"/>
</dbReference>
<evidence type="ECO:0000256" key="5">
    <source>
        <dbReference type="ARBA" id="ARBA00022741"/>
    </source>
</evidence>
<dbReference type="HAMAP" id="MF_01161">
    <property type="entry name" value="tRNA_Ile_lys_synt"/>
    <property type="match status" value="1"/>
</dbReference>
<evidence type="ECO:0000313" key="11">
    <source>
        <dbReference type="Proteomes" id="UP000315540"/>
    </source>
</evidence>
<reference evidence="10 11" key="1">
    <citation type="submission" date="2019-06" db="EMBL/GenBank/DDBJ databases">
        <authorList>
            <person name="Meng X."/>
        </authorList>
    </citation>
    <scope>NUCLEOTIDE SEQUENCE [LARGE SCALE GENOMIC DNA]</scope>
    <source>
        <strain evidence="10 11">M625</strain>
    </source>
</reference>
<dbReference type="InterPro" id="IPR012795">
    <property type="entry name" value="tRNA_Ile_lys_synt_N"/>
</dbReference>